<keyword evidence="3 6" id="KW-1133">Transmembrane helix</keyword>
<accession>A0AAW5Q6H2</accession>
<feature type="transmembrane region" description="Helical" evidence="6">
    <location>
        <begin position="198"/>
        <end position="216"/>
    </location>
</feature>
<feature type="transmembrane region" description="Helical" evidence="6">
    <location>
        <begin position="140"/>
        <end position="162"/>
    </location>
</feature>
<comment type="subcellular location">
    <subcellularLocation>
        <location evidence="1">Cell membrane</location>
        <topology evidence="1">Multi-pass membrane protein</topology>
    </subcellularLocation>
</comment>
<evidence type="ECO:0000313" key="8">
    <source>
        <dbReference type="EMBL" id="MCT2116542.1"/>
    </source>
</evidence>
<organism evidence="8 9">
    <name type="scientific">Dietzia cinnamea</name>
    <dbReference type="NCBI Taxonomy" id="321318"/>
    <lineage>
        <taxon>Bacteria</taxon>
        <taxon>Bacillati</taxon>
        <taxon>Actinomycetota</taxon>
        <taxon>Actinomycetes</taxon>
        <taxon>Mycobacteriales</taxon>
        <taxon>Dietziaceae</taxon>
        <taxon>Dietzia</taxon>
    </lineage>
</organism>
<feature type="transmembrane region" description="Helical" evidence="6">
    <location>
        <begin position="12"/>
        <end position="30"/>
    </location>
</feature>
<feature type="transmembrane region" description="Helical" evidence="6">
    <location>
        <begin position="357"/>
        <end position="380"/>
    </location>
</feature>
<feature type="region of interest" description="Disordered" evidence="5">
    <location>
        <begin position="506"/>
        <end position="552"/>
    </location>
</feature>
<name>A0AAW5Q6H2_9ACTN</name>
<dbReference type="InterPro" id="IPR020846">
    <property type="entry name" value="MFS_dom"/>
</dbReference>
<dbReference type="CDD" id="cd17321">
    <property type="entry name" value="MFS_MMR_MDR_like"/>
    <property type="match status" value="1"/>
</dbReference>
<dbReference type="InterPro" id="IPR036259">
    <property type="entry name" value="MFS_trans_sf"/>
</dbReference>
<feature type="transmembrane region" description="Helical" evidence="6">
    <location>
        <begin position="325"/>
        <end position="345"/>
    </location>
</feature>
<feature type="transmembrane region" description="Helical" evidence="6">
    <location>
        <begin position="228"/>
        <end position="247"/>
    </location>
</feature>
<proteinExistence type="predicted"/>
<gene>
    <name evidence="8" type="ORF">M3D93_02030</name>
</gene>
<feature type="transmembrane region" description="Helical" evidence="6">
    <location>
        <begin position="473"/>
        <end position="492"/>
    </location>
</feature>
<feature type="transmembrane region" description="Helical" evidence="6">
    <location>
        <begin position="102"/>
        <end position="128"/>
    </location>
</feature>
<feature type="domain" description="Major facilitator superfamily (MFS) profile" evidence="7">
    <location>
        <begin position="12"/>
        <end position="496"/>
    </location>
</feature>
<evidence type="ECO:0000256" key="2">
    <source>
        <dbReference type="ARBA" id="ARBA00022692"/>
    </source>
</evidence>
<reference evidence="8" key="1">
    <citation type="submission" date="2022-04" db="EMBL/GenBank/DDBJ databases">
        <title>Human microbiome associated bacterial genomes.</title>
        <authorList>
            <person name="Sandstrom S."/>
            <person name="Salamzade R."/>
            <person name="Kalan L.R."/>
        </authorList>
    </citation>
    <scope>NUCLEOTIDE SEQUENCE</scope>
    <source>
        <strain evidence="8">P3-SID1762</strain>
    </source>
</reference>
<dbReference type="PROSITE" id="PS50850">
    <property type="entry name" value="MFS"/>
    <property type="match status" value="1"/>
</dbReference>
<dbReference type="InterPro" id="IPR011701">
    <property type="entry name" value="MFS"/>
</dbReference>
<evidence type="ECO:0000256" key="4">
    <source>
        <dbReference type="ARBA" id="ARBA00023136"/>
    </source>
</evidence>
<sequence length="552" mass="56107">MLELSTGRRRWLLFVNVVAVSLVVATMSALYTSLPDIAVAIGATQAELTWIVDAYTLALAALVLTAGALGDRFGRRATLIVGLALFTLSSALPLWLDSPLWLIILRAVAGVGAAFVMPSTLSLLTASFPPERRGTAVGTWAGFAGIGGIVGLIGSGLMLQVWSWKSIFAVYAVLGLVVLVAAFTIGESVASRRGRPDVAGAVFSALAVGGVVFGLIEGAHTSFSEVPVVVALITSAVSLAAFVLVELRADDPILDVRYFRRRGFSAGSVAVGMQFLTIFGFFLLIVQYLQLVKGYDAIGASLSLAPMVVPVMVFSLLSPKLIAGVGLRAVSVVGVGAIATGMIFLSRLGVDSSYWDILWPMVTASVGLGLSTAPATSAIVSDIPADEQGVAAAVNDAMREVGAAIGIAISGSILAGRYAADIGAVLPGVPEPAREAVAGSFAGAVEFGEVAGPVAQPIVDTAAEIFASGIADALLALGLVAAGAALVLLVVAPGRGYVPYGERAEAAGDPRRTVVPGDDARPPAGRHSGPAGGALSPGCARNGRTPSPGRPG</sequence>
<comment type="caution">
    <text evidence="8">The sequence shown here is derived from an EMBL/GenBank/DDBJ whole genome shotgun (WGS) entry which is preliminary data.</text>
</comment>
<evidence type="ECO:0000313" key="9">
    <source>
        <dbReference type="Proteomes" id="UP001206890"/>
    </source>
</evidence>
<dbReference type="PANTHER" id="PTHR42718:SF42">
    <property type="entry name" value="EXPORT PROTEIN"/>
    <property type="match status" value="1"/>
</dbReference>
<evidence type="ECO:0000256" key="1">
    <source>
        <dbReference type="ARBA" id="ARBA00004651"/>
    </source>
</evidence>
<dbReference type="Pfam" id="PF07690">
    <property type="entry name" value="MFS_1"/>
    <property type="match status" value="1"/>
</dbReference>
<feature type="transmembrane region" description="Helical" evidence="6">
    <location>
        <begin position="168"/>
        <end position="186"/>
    </location>
</feature>
<dbReference type="EMBL" id="JALXTC010000005">
    <property type="protein sequence ID" value="MCT2116542.1"/>
    <property type="molecule type" value="Genomic_DNA"/>
</dbReference>
<protein>
    <submittedName>
        <fullName evidence="8">MFS transporter</fullName>
    </submittedName>
</protein>
<dbReference type="PANTHER" id="PTHR42718">
    <property type="entry name" value="MAJOR FACILITATOR SUPERFAMILY MULTIDRUG TRANSPORTER MFSC"/>
    <property type="match status" value="1"/>
</dbReference>
<dbReference type="AlphaFoldDB" id="A0AAW5Q6H2"/>
<dbReference type="RefSeq" id="WP_246830990.1">
    <property type="nucleotide sequence ID" value="NZ_JALXRO010000015.1"/>
</dbReference>
<keyword evidence="2 6" id="KW-0812">Transmembrane</keyword>
<dbReference type="GO" id="GO:0022857">
    <property type="term" value="F:transmembrane transporter activity"/>
    <property type="evidence" value="ECO:0007669"/>
    <property type="project" value="InterPro"/>
</dbReference>
<feature type="transmembrane region" description="Helical" evidence="6">
    <location>
        <begin position="297"/>
        <end position="318"/>
    </location>
</feature>
<feature type="transmembrane region" description="Helical" evidence="6">
    <location>
        <begin position="77"/>
        <end position="96"/>
    </location>
</feature>
<dbReference type="SUPFAM" id="SSF103473">
    <property type="entry name" value="MFS general substrate transporter"/>
    <property type="match status" value="1"/>
</dbReference>
<evidence type="ECO:0000256" key="5">
    <source>
        <dbReference type="SAM" id="MobiDB-lite"/>
    </source>
</evidence>
<evidence type="ECO:0000256" key="6">
    <source>
        <dbReference type="SAM" id="Phobius"/>
    </source>
</evidence>
<dbReference type="Gene3D" id="1.20.1250.20">
    <property type="entry name" value="MFS general substrate transporter like domains"/>
    <property type="match status" value="1"/>
</dbReference>
<feature type="transmembrane region" description="Helical" evidence="6">
    <location>
        <begin position="50"/>
        <end position="70"/>
    </location>
</feature>
<feature type="transmembrane region" description="Helical" evidence="6">
    <location>
        <begin position="401"/>
        <end position="420"/>
    </location>
</feature>
<keyword evidence="4 6" id="KW-0472">Membrane</keyword>
<dbReference type="GO" id="GO:0005886">
    <property type="term" value="C:plasma membrane"/>
    <property type="evidence" value="ECO:0007669"/>
    <property type="project" value="UniProtKB-SubCell"/>
</dbReference>
<dbReference type="Proteomes" id="UP001206890">
    <property type="component" value="Unassembled WGS sequence"/>
</dbReference>
<evidence type="ECO:0000256" key="3">
    <source>
        <dbReference type="ARBA" id="ARBA00022989"/>
    </source>
</evidence>
<evidence type="ECO:0000259" key="7">
    <source>
        <dbReference type="PROSITE" id="PS50850"/>
    </source>
</evidence>
<feature type="transmembrane region" description="Helical" evidence="6">
    <location>
        <begin position="268"/>
        <end position="291"/>
    </location>
</feature>